<evidence type="ECO:0000256" key="1">
    <source>
        <dbReference type="ARBA" id="ARBA00002332"/>
    </source>
</evidence>
<dbReference type="InterPro" id="IPR004739">
    <property type="entry name" value="GMP_synth_GATase"/>
</dbReference>
<dbReference type="EC" id="6.3.5.2" evidence="3"/>
<dbReference type="AlphaFoldDB" id="A0A1G2FBW0"/>
<dbReference type="GO" id="GO:0003921">
    <property type="term" value="F:GMP synthase activity"/>
    <property type="evidence" value="ECO:0007669"/>
    <property type="project" value="InterPro"/>
</dbReference>
<feature type="binding site" evidence="10">
    <location>
        <begin position="242"/>
        <end position="248"/>
    </location>
    <ligand>
        <name>ATP</name>
        <dbReference type="ChEBI" id="CHEBI:30616"/>
    </ligand>
</feature>
<evidence type="ECO:0000313" key="12">
    <source>
        <dbReference type="EMBL" id="OGZ35100.1"/>
    </source>
</evidence>
<evidence type="ECO:0000256" key="2">
    <source>
        <dbReference type="ARBA" id="ARBA00005153"/>
    </source>
</evidence>
<dbReference type="GO" id="GO:0005829">
    <property type="term" value="C:cytosol"/>
    <property type="evidence" value="ECO:0007669"/>
    <property type="project" value="TreeGrafter"/>
</dbReference>
<keyword evidence="9" id="KW-0315">Glutamine amidotransferase</keyword>
<dbReference type="InterPro" id="IPR025777">
    <property type="entry name" value="GMPS_ATP_PPase_dom"/>
</dbReference>
<gene>
    <name evidence="12" type="ORF">A2815_02085</name>
</gene>
<evidence type="ECO:0000256" key="8">
    <source>
        <dbReference type="ARBA" id="ARBA00022840"/>
    </source>
</evidence>
<dbReference type="EMBL" id="MHMY01000019">
    <property type="protein sequence ID" value="OGZ35100.1"/>
    <property type="molecule type" value="Genomic_DNA"/>
</dbReference>
<dbReference type="SUPFAM" id="SSF52317">
    <property type="entry name" value="Class I glutamine amidotransferase-like"/>
    <property type="match status" value="1"/>
</dbReference>
<dbReference type="Gene3D" id="3.30.300.10">
    <property type="match status" value="1"/>
</dbReference>
<dbReference type="CDD" id="cd01742">
    <property type="entry name" value="GATase1_GMP_Synthase"/>
    <property type="match status" value="1"/>
</dbReference>
<evidence type="ECO:0000259" key="11">
    <source>
        <dbReference type="PROSITE" id="PS51553"/>
    </source>
</evidence>
<keyword evidence="4" id="KW-0436">Ligase</keyword>
<evidence type="ECO:0000256" key="6">
    <source>
        <dbReference type="ARBA" id="ARBA00022749"/>
    </source>
</evidence>
<dbReference type="Gene3D" id="3.40.50.880">
    <property type="match status" value="1"/>
</dbReference>
<keyword evidence="7 10" id="KW-0658">Purine biosynthesis</keyword>
<feature type="non-terminal residue" evidence="12">
    <location>
        <position position="473"/>
    </location>
</feature>
<comment type="caution">
    <text evidence="12">The sequence shown here is derived from an EMBL/GenBank/DDBJ whole genome shotgun (WGS) entry which is preliminary data.</text>
</comment>
<dbReference type="PRINTS" id="PR00099">
    <property type="entry name" value="CPSGATASE"/>
</dbReference>
<dbReference type="InterPro" id="IPR017926">
    <property type="entry name" value="GATASE"/>
</dbReference>
<proteinExistence type="predicted"/>
<organism evidence="12 13">
    <name type="scientific">Candidatus Portnoybacteria bacterium RIFCSPHIGHO2_01_FULL_40_12b</name>
    <dbReference type="NCBI Taxonomy" id="1801994"/>
    <lineage>
        <taxon>Bacteria</taxon>
        <taxon>Candidatus Portnoyibacteriota</taxon>
    </lineage>
</organism>
<keyword evidence="8 10" id="KW-0067">ATP-binding</keyword>
<dbReference type="GO" id="GO:0005524">
    <property type="term" value="F:ATP binding"/>
    <property type="evidence" value="ECO:0007669"/>
    <property type="project" value="UniProtKB-UniRule"/>
</dbReference>
<evidence type="ECO:0000256" key="3">
    <source>
        <dbReference type="ARBA" id="ARBA00012746"/>
    </source>
</evidence>
<dbReference type="NCBIfam" id="NF000848">
    <property type="entry name" value="PRK00074.1"/>
    <property type="match status" value="1"/>
</dbReference>
<dbReference type="Gene3D" id="3.40.50.620">
    <property type="entry name" value="HUPs"/>
    <property type="match status" value="1"/>
</dbReference>
<comment type="function">
    <text evidence="1">Catalyzes the synthesis of GMP from XMP.</text>
</comment>
<keyword evidence="5 10" id="KW-0547">Nucleotide-binding</keyword>
<evidence type="ECO:0000313" key="13">
    <source>
        <dbReference type="Proteomes" id="UP000176974"/>
    </source>
</evidence>
<reference evidence="12 13" key="1">
    <citation type="journal article" date="2016" name="Nat. Commun.">
        <title>Thousands of microbial genomes shed light on interconnected biogeochemical processes in an aquifer system.</title>
        <authorList>
            <person name="Anantharaman K."/>
            <person name="Brown C.T."/>
            <person name="Hug L.A."/>
            <person name="Sharon I."/>
            <person name="Castelle C.J."/>
            <person name="Probst A.J."/>
            <person name="Thomas B.C."/>
            <person name="Singh A."/>
            <person name="Wilkins M.J."/>
            <person name="Karaoz U."/>
            <person name="Brodie E.L."/>
            <person name="Williams K.H."/>
            <person name="Hubbard S.S."/>
            <person name="Banfield J.F."/>
        </authorList>
    </citation>
    <scope>NUCLEOTIDE SEQUENCE [LARGE SCALE GENOMIC DNA]</scope>
</reference>
<keyword evidence="6 10" id="KW-0332">GMP biosynthesis</keyword>
<evidence type="ECO:0000256" key="5">
    <source>
        <dbReference type="ARBA" id="ARBA00022741"/>
    </source>
</evidence>
<dbReference type="InterPro" id="IPR029062">
    <property type="entry name" value="Class_I_gatase-like"/>
</dbReference>
<evidence type="ECO:0000256" key="9">
    <source>
        <dbReference type="ARBA" id="ARBA00022962"/>
    </source>
</evidence>
<dbReference type="FunFam" id="3.40.50.880:FF:000001">
    <property type="entry name" value="GMP synthase [glutamine-hydrolyzing]"/>
    <property type="match status" value="1"/>
</dbReference>
<evidence type="ECO:0000256" key="7">
    <source>
        <dbReference type="ARBA" id="ARBA00022755"/>
    </source>
</evidence>
<accession>A0A1G2FBW0</accession>
<dbReference type="PROSITE" id="PS51553">
    <property type="entry name" value="GMPS_ATP_PPASE"/>
    <property type="match status" value="1"/>
</dbReference>
<name>A0A1G2FBW0_9BACT</name>
<evidence type="ECO:0000256" key="10">
    <source>
        <dbReference type="PROSITE-ProRule" id="PRU00886"/>
    </source>
</evidence>
<dbReference type="PROSITE" id="PS51273">
    <property type="entry name" value="GATASE_TYPE_1"/>
    <property type="match status" value="1"/>
</dbReference>
<dbReference type="InterPro" id="IPR001674">
    <property type="entry name" value="GMP_synth_C"/>
</dbReference>
<evidence type="ECO:0000256" key="4">
    <source>
        <dbReference type="ARBA" id="ARBA00022598"/>
    </source>
</evidence>
<dbReference type="PANTHER" id="PTHR11922:SF2">
    <property type="entry name" value="GMP SYNTHASE [GLUTAMINE-HYDROLYZING]"/>
    <property type="match status" value="1"/>
</dbReference>
<sequence length="473" mass="52733">MIIVIDFGSQTTHLIGRRIKELGVEVKIVSPEEILRFTQDDKAVKGIILSGGPSSVYAKNAPTVDKKIFNFGIPILGICYGFQLTAHLLGGKVVSGKKEYGPAKLKIENCLPTEEGKLKITQSLPESFVVWMSHGDEVIKLPKGFKVVGSSDGVPFAFVEDKDKKIYGLQFHPEVEHTSFGLQILSNFVDICNSKNGSSAQEKFKIQPFGFAQDKNSKFKIKEIEDNIKKTVGESYVIGAVSGGVDSTVASVLTAKAIGKKFIPIFVDNGLMRRGTEEHVIKIFKQIGIKPVVINAVGEMLRRLKKITDSEEKRKIIGNFYIEIFEQEMKKLLTKKIPVKFLLQGTIYSDVIESQGTKHSAKIKSHHNVGGLPKYMKLKLLEPVRNFYKDEVREIGRKLGLPEEFVNKQPFPGPGYAVRIRGEVTRKRLEMEKKADEIVLYELEKAGILPNVFLSFPVMTNAYSTAVKGDGRQ</sequence>
<dbReference type="Proteomes" id="UP000176974">
    <property type="component" value="Unassembled WGS sequence"/>
</dbReference>
<dbReference type="CDD" id="cd01997">
    <property type="entry name" value="GMP_synthase_C"/>
    <property type="match status" value="1"/>
</dbReference>
<dbReference type="NCBIfam" id="TIGR00888">
    <property type="entry name" value="guaA_Nterm"/>
    <property type="match status" value="1"/>
</dbReference>
<dbReference type="PRINTS" id="PR00096">
    <property type="entry name" value="GATASE"/>
</dbReference>
<dbReference type="PANTHER" id="PTHR11922">
    <property type="entry name" value="GMP SYNTHASE-RELATED"/>
    <property type="match status" value="1"/>
</dbReference>
<feature type="domain" description="GMPS ATP-PPase" evidence="11">
    <location>
        <begin position="215"/>
        <end position="408"/>
    </location>
</feature>
<dbReference type="SUPFAM" id="SSF52402">
    <property type="entry name" value="Adenine nucleotide alpha hydrolases-like"/>
    <property type="match status" value="1"/>
</dbReference>
<dbReference type="Pfam" id="PF00117">
    <property type="entry name" value="GATase"/>
    <property type="match status" value="1"/>
</dbReference>
<dbReference type="InterPro" id="IPR022310">
    <property type="entry name" value="NAD/GMP_synthase"/>
</dbReference>
<dbReference type="InterPro" id="IPR014729">
    <property type="entry name" value="Rossmann-like_a/b/a_fold"/>
</dbReference>
<comment type="pathway">
    <text evidence="2">Purine metabolism; GMP biosynthesis; GMP from XMP (L-Gln route): step 1/1.</text>
</comment>
<protein>
    <recommendedName>
        <fullName evidence="3">GMP synthase (glutamine-hydrolyzing)</fullName>
        <ecNumber evidence="3">6.3.5.2</ecNumber>
    </recommendedName>
</protein>
<dbReference type="Pfam" id="PF02540">
    <property type="entry name" value="NAD_synthase"/>
    <property type="match status" value="1"/>
</dbReference>
<dbReference type="PRINTS" id="PR00097">
    <property type="entry name" value="ANTSNTHASEII"/>
</dbReference>